<evidence type="ECO:0000313" key="3">
    <source>
        <dbReference type="Proteomes" id="UP001164737"/>
    </source>
</evidence>
<proteinExistence type="predicted"/>
<feature type="region of interest" description="Disordered" evidence="1">
    <location>
        <begin position="52"/>
        <end position="73"/>
    </location>
</feature>
<protein>
    <submittedName>
        <fullName evidence="2">Entry exclusion lipoprotein TrbK</fullName>
    </submittedName>
</protein>
<sequence length="73" mass="7745">MLLQTANGLSAPAKTVESLAAKRERLKELREHCEADRAKLGDALCNAVSEAAGRHSVGDGKVPYTPPQGSPKF</sequence>
<dbReference type="EMBL" id="CP107241">
    <property type="protein sequence ID" value="WAH66595.1"/>
    <property type="molecule type" value="Genomic_DNA"/>
</dbReference>
<dbReference type="AlphaFoldDB" id="A0AA47EWD5"/>
<evidence type="ECO:0000256" key="1">
    <source>
        <dbReference type="SAM" id="MobiDB-lite"/>
    </source>
</evidence>
<dbReference type="RefSeq" id="WP_268215089.1">
    <property type="nucleotide sequence ID" value="NZ_CP107241.1"/>
</dbReference>
<gene>
    <name evidence="2" type="ORF">OEG85_03350</name>
</gene>
<name>A0AA47EWD5_9XANT</name>
<accession>A0AA47EWD5</accession>
<keyword evidence="2" id="KW-0449">Lipoprotein</keyword>
<organism evidence="2 3">
    <name type="scientific">Xanthomonas hortorum</name>
    <dbReference type="NCBI Taxonomy" id="56454"/>
    <lineage>
        <taxon>Bacteria</taxon>
        <taxon>Pseudomonadati</taxon>
        <taxon>Pseudomonadota</taxon>
        <taxon>Gammaproteobacteria</taxon>
        <taxon>Lysobacterales</taxon>
        <taxon>Lysobacteraceae</taxon>
        <taxon>Xanthomonas</taxon>
    </lineage>
</organism>
<feature type="compositionally biased region" description="Pro residues" evidence="1">
    <location>
        <begin position="64"/>
        <end position="73"/>
    </location>
</feature>
<dbReference type="Proteomes" id="UP001164737">
    <property type="component" value="Chromosome"/>
</dbReference>
<evidence type="ECO:0000313" key="2">
    <source>
        <dbReference type="EMBL" id="WAH66595.1"/>
    </source>
</evidence>
<reference evidence="2" key="1">
    <citation type="submission" date="2022-10" db="EMBL/GenBank/DDBJ databases">
        <title>Complete genome sequence resource for Xanthomonas hortorum isolated from Greek Oregano.</title>
        <authorList>
            <person name="Gonzalez-Tobon J."/>
            <person name="Helmann T.C."/>
            <person name="Daughtrey M."/>
            <person name="Stodghill P.V."/>
            <person name="Filiatrault M.J."/>
        </authorList>
    </citation>
    <scope>NUCLEOTIDE SEQUENCE</scope>
    <source>
        <strain evidence="2">Oregano 108</strain>
    </source>
</reference>